<dbReference type="Pfam" id="PF01569">
    <property type="entry name" value="PAP2"/>
    <property type="match status" value="1"/>
</dbReference>
<feature type="transmembrane region" description="Helical" evidence="1">
    <location>
        <begin position="37"/>
        <end position="53"/>
    </location>
</feature>
<dbReference type="AlphaFoldDB" id="A0A9X1X5I4"/>
<keyword evidence="1" id="KW-0472">Membrane</keyword>
<dbReference type="PANTHER" id="PTHR14969">
    <property type="entry name" value="SPHINGOSINE-1-PHOSPHATE PHOSPHOHYDROLASE"/>
    <property type="match status" value="1"/>
</dbReference>
<organism evidence="3 4">
    <name type="scientific">Mucilaginibacter straminoryzae</name>
    <dbReference type="NCBI Taxonomy" id="2932774"/>
    <lineage>
        <taxon>Bacteria</taxon>
        <taxon>Pseudomonadati</taxon>
        <taxon>Bacteroidota</taxon>
        <taxon>Sphingobacteriia</taxon>
        <taxon>Sphingobacteriales</taxon>
        <taxon>Sphingobacteriaceae</taxon>
        <taxon>Mucilaginibacter</taxon>
    </lineage>
</organism>
<dbReference type="EMBL" id="JALJEJ010000004">
    <property type="protein sequence ID" value="MCJ8209983.1"/>
    <property type="molecule type" value="Genomic_DNA"/>
</dbReference>
<reference evidence="3" key="1">
    <citation type="submission" date="2022-04" db="EMBL/GenBank/DDBJ databases">
        <title>Mucilaginibacter sp. RS28 isolated from freshwater.</title>
        <authorList>
            <person name="Ko S.-R."/>
        </authorList>
    </citation>
    <scope>NUCLEOTIDE SEQUENCE</scope>
    <source>
        <strain evidence="3">RS28</strain>
    </source>
</reference>
<name>A0A9X1X5I4_9SPHI</name>
<proteinExistence type="predicted"/>
<feature type="domain" description="Phosphatidic acid phosphatase type 2/haloperoxidase" evidence="2">
    <location>
        <begin position="60"/>
        <end position="177"/>
    </location>
</feature>
<feature type="transmembrane region" description="Helical" evidence="1">
    <location>
        <begin position="136"/>
        <end position="154"/>
    </location>
</feature>
<dbReference type="SUPFAM" id="SSF48317">
    <property type="entry name" value="Acid phosphatase/Vanadium-dependent haloperoxidase"/>
    <property type="match status" value="1"/>
</dbReference>
<keyword evidence="4" id="KW-1185">Reference proteome</keyword>
<dbReference type="InterPro" id="IPR000326">
    <property type="entry name" value="PAP2/HPO"/>
</dbReference>
<feature type="transmembrane region" description="Helical" evidence="1">
    <location>
        <begin position="160"/>
        <end position="179"/>
    </location>
</feature>
<evidence type="ECO:0000256" key="1">
    <source>
        <dbReference type="SAM" id="Phobius"/>
    </source>
</evidence>
<sequence length="190" mass="21953">MLQHLLELDRHGFYLINHEMSNAFFDWLMPILRNARFWIPLYIFIIIFTTWKYKKQGVVVILLLAITVGVADFTSATLIKKTVRRIRPCNDVALKDSVTDRVGCGTGYSFPSTHATDHFSIALFLSLVFHKRWRRVWFWTILWAASISFAQVYVGVHYPVDVICGAVYGSLIGFIFATINKKFNTAFYTT</sequence>
<evidence type="ECO:0000313" key="3">
    <source>
        <dbReference type="EMBL" id="MCJ8209983.1"/>
    </source>
</evidence>
<dbReference type="PANTHER" id="PTHR14969:SF13">
    <property type="entry name" value="AT30094P"/>
    <property type="match status" value="1"/>
</dbReference>
<protein>
    <submittedName>
        <fullName evidence="3">Phosphatase PAP2 family protein</fullName>
    </submittedName>
</protein>
<dbReference type="InterPro" id="IPR036938">
    <property type="entry name" value="PAP2/HPO_sf"/>
</dbReference>
<keyword evidence="1" id="KW-1133">Transmembrane helix</keyword>
<keyword evidence="1" id="KW-0812">Transmembrane</keyword>
<feature type="transmembrane region" description="Helical" evidence="1">
    <location>
        <begin position="59"/>
        <end position="79"/>
    </location>
</feature>
<gene>
    <name evidence="3" type="ORF">MUY27_09705</name>
</gene>
<comment type="caution">
    <text evidence="3">The sequence shown here is derived from an EMBL/GenBank/DDBJ whole genome shotgun (WGS) entry which is preliminary data.</text>
</comment>
<evidence type="ECO:0000313" key="4">
    <source>
        <dbReference type="Proteomes" id="UP001139450"/>
    </source>
</evidence>
<evidence type="ECO:0000259" key="2">
    <source>
        <dbReference type="SMART" id="SM00014"/>
    </source>
</evidence>
<dbReference type="SMART" id="SM00014">
    <property type="entry name" value="acidPPc"/>
    <property type="match status" value="1"/>
</dbReference>
<dbReference type="Gene3D" id="1.20.144.10">
    <property type="entry name" value="Phosphatidic acid phosphatase type 2/haloperoxidase"/>
    <property type="match status" value="1"/>
</dbReference>
<dbReference type="Proteomes" id="UP001139450">
    <property type="component" value="Unassembled WGS sequence"/>
</dbReference>
<dbReference type="RefSeq" id="WP_245129817.1">
    <property type="nucleotide sequence ID" value="NZ_JALJEJ010000004.1"/>
</dbReference>
<accession>A0A9X1X5I4</accession>